<dbReference type="RefSeq" id="WP_183615287.1">
    <property type="nucleotide sequence ID" value="NZ_JACICY010000030.1"/>
</dbReference>
<protein>
    <submittedName>
        <fullName evidence="1">Uncharacterized protein</fullName>
    </submittedName>
</protein>
<proteinExistence type="predicted"/>
<dbReference type="EMBL" id="JACICY010000030">
    <property type="protein sequence ID" value="MBB3862885.1"/>
    <property type="molecule type" value="Genomic_DNA"/>
</dbReference>
<sequence>MSFCAARAGSSGQISAAVLLLDRGLLRFGVALLGRGHQRRIDDLPAHGEVARSLSCRSKSTILLSSSSGSPWADSRFR</sequence>
<reference evidence="1 2" key="1">
    <citation type="submission" date="2020-08" db="EMBL/GenBank/DDBJ databases">
        <title>Genomic Encyclopedia of Type Strains, Phase IV (KMG-IV): sequencing the most valuable type-strain genomes for metagenomic binning, comparative biology and taxonomic classification.</title>
        <authorList>
            <person name="Goeker M."/>
        </authorList>
    </citation>
    <scope>NUCLEOTIDE SEQUENCE [LARGE SCALE GENOMIC DNA]</scope>
    <source>
        <strain evidence="1 2">DSM 14552</strain>
    </source>
</reference>
<keyword evidence="2" id="KW-1185">Reference proteome</keyword>
<evidence type="ECO:0000313" key="1">
    <source>
        <dbReference type="EMBL" id="MBB3862885.1"/>
    </source>
</evidence>
<gene>
    <name evidence="1" type="ORF">GGQ88_004188</name>
</gene>
<accession>A0A7W5ZZF4</accession>
<dbReference type="Proteomes" id="UP000562395">
    <property type="component" value="Unassembled WGS sequence"/>
</dbReference>
<comment type="caution">
    <text evidence="1">The sequence shown here is derived from an EMBL/GenBank/DDBJ whole genome shotgun (WGS) entry which is preliminary data.</text>
</comment>
<name>A0A7W5ZZF4_9SPHN</name>
<dbReference type="AlphaFoldDB" id="A0A7W5ZZF4"/>
<evidence type="ECO:0000313" key="2">
    <source>
        <dbReference type="Proteomes" id="UP000562395"/>
    </source>
</evidence>
<organism evidence="1 2">
    <name type="scientific">Novosphingobium hassiacum</name>
    <dbReference type="NCBI Taxonomy" id="173676"/>
    <lineage>
        <taxon>Bacteria</taxon>
        <taxon>Pseudomonadati</taxon>
        <taxon>Pseudomonadota</taxon>
        <taxon>Alphaproteobacteria</taxon>
        <taxon>Sphingomonadales</taxon>
        <taxon>Sphingomonadaceae</taxon>
        <taxon>Novosphingobium</taxon>
    </lineage>
</organism>